<evidence type="ECO:0000313" key="5">
    <source>
        <dbReference type="Proteomes" id="UP000030624"/>
    </source>
</evidence>
<gene>
    <name evidence="4" type="ORF">GACE_1170</name>
</gene>
<comment type="similarity">
    <text evidence="1">Belongs to the FAH family.</text>
</comment>
<dbReference type="STRING" id="565033.GACE_1170"/>
<dbReference type="SUPFAM" id="SSF56529">
    <property type="entry name" value="FAH"/>
    <property type="match status" value="1"/>
</dbReference>
<evidence type="ECO:0000256" key="2">
    <source>
        <dbReference type="ARBA" id="ARBA00022723"/>
    </source>
</evidence>
<evidence type="ECO:0000259" key="3">
    <source>
        <dbReference type="Pfam" id="PF01557"/>
    </source>
</evidence>
<dbReference type="AlphaFoldDB" id="A0A0A7GDT5"/>
<proteinExistence type="inferred from homology"/>
<dbReference type="EMBL" id="CP009552">
    <property type="protein sequence ID" value="AIY90210.1"/>
    <property type="molecule type" value="Genomic_DNA"/>
</dbReference>
<evidence type="ECO:0000313" key="4">
    <source>
        <dbReference type="EMBL" id="AIY90210.1"/>
    </source>
</evidence>
<evidence type="ECO:0000256" key="1">
    <source>
        <dbReference type="ARBA" id="ARBA00010211"/>
    </source>
</evidence>
<dbReference type="InterPro" id="IPR036663">
    <property type="entry name" value="Fumarylacetoacetase_C_sf"/>
</dbReference>
<dbReference type="RefSeq" id="WP_052400236.1">
    <property type="nucleotide sequence ID" value="NZ_CP009552.1"/>
</dbReference>
<dbReference type="HOGENOM" id="CLU_028458_4_2_2"/>
<reference evidence="4 5" key="1">
    <citation type="journal article" date="2015" name="Appl. Environ. Microbiol.">
        <title>The Geoglobus acetivorans genome: Fe(III) reduction, acetate utilization, autotrophic growth, and degradation of aromatic compounds in a hyperthermophilic archaeon.</title>
        <authorList>
            <person name="Mardanov A.V."/>
            <person name="Slododkina G.B."/>
            <person name="Slobodkin A.I."/>
            <person name="Beletsky A.V."/>
            <person name="Gavrilov S.N."/>
            <person name="Kublanov I.V."/>
            <person name="Bonch-Osmolovskaya E.A."/>
            <person name="Skryabin K.G."/>
            <person name="Ravin N.V."/>
        </authorList>
    </citation>
    <scope>NUCLEOTIDE SEQUENCE [LARGE SCALE GENOMIC DNA]</scope>
    <source>
        <strain evidence="4 5">SBH6</strain>
    </source>
</reference>
<accession>A0A0A7GDT5</accession>
<name>A0A0A7GDT5_GEOAI</name>
<dbReference type="eggNOG" id="arCOG00235">
    <property type="taxonomic scope" value="Archaea"/>
</dbReference>
<keyword evidence="2" id="KW-0479">Metal-binding</keyword>
<organism evidence="4 5">
    <name type="scientific">Geoglobus acetivorans</name>
    <dbReference type="NCBI Taxonomy" id="565033"/>
    <lineage>
        <taxon>Archaea</taxon>
        <taxon>Methanobacteriati</taxon>
        <taxon>Methanobacteriota</taxon>
        <taxon>Archaeoglobi</taxon>
        <taxon>Archaeoglobales</taxon>
        <taxon>Archaeoglobaceae</taxon>
        <taxon>Geoglobus</taxon>
    </lineage>
</organism>
<dbReference type="KEGG" id="gac:GACE_1170"/>
<dbReference type="Proteomes" id="UP000030624">
    <property type="component" value="Chromosome"/>
</dbReference>
<feature type="domain" description="Fumarylacetoacetase-like C-terminal" evidence="3">
    <location>
        <begin position="47"/>
        <end position="242"/>
    </location>
</feature>
<dbReference type="GO" id="GO:0016787">
    <property type="term" value="F:hydrolase activity"/>
    <property type="evidence" value="ECO:0007669"/>
    <property type="project" value="UniProtKB-KW"/>
</dbReference>
<dbReference type="GO" id="GO:0016853">
    <property type="term" value="F:isomerase activity"/>
    <property type="evidence" value="ECO:0007669"/>
    <property type="project" value="UniProtKB-ARBA"/>
</dbReference>
<dbReference type="GO" id="GO:0046872">
    <property type="term" value="F:metal ion binding"/>
    <property type="evidence" value="ECO:0007669"/>
    <property type="project" value="UniProtKB-KW"/>
</dbReference>
<dbReference type="Gene3D" id="3.90.850.10">
    <property type="entry name" value="Fumarylacetoacetase-like, C-terminal domain"/>
    <property type="match status" value="1"/>
</dbReference>
<keyword evidence="4" id="KW-0378">Hydrolase</keyword>
<dbReference type="PANTHER" id="PTHR42796">
    <property type="entry name" value="FUMARYLACETOACETATE HYDROLASE DOMAIN-CONTAINING PROTEIN 2A-RELATED"/>
    <property type="match status" value="1"/>
</dbReference>
<dbReference type="PANTHER" id="PTHR42796:SF4">
    <property type="entry name" value="FUMARYLACETOACETATE HYDROLASE DOMAIN-CONTAINING PROTEIN 2A"/>
    <property type="match status" value="1"/>
</dbReference>
<dbReference type="GeneID" id="24797753"/>
<dbReference type="InterPro" id="IPR051121">
    <property type="entry name" value="FAH"/>
</dbReference>
<protein>
    <submittedName>
        <fullName evidence="4">Fumarylacetoacetate hydrolase family protein</fullName>
    </submittedName>
</protein>
<dbReference type="InterPro" id="IPR011234">
    <property type="entry name" value="Fumarylacetoacetase-like_C"/>
</dbReference>
<dbReference type="Pfam" id="PF01557">
    <property type="entry name" value="FAA_hydrolase"/>
    <property type="match status" value="1"/>
</dbReference>
<dbReference type="GO" id="GO:0019752">
    <property type="term" value="P:carboxylic acid metabolic process"/>
    <property type="evidence" value="ECO:0007669"/>
    <property type="project" value="UniProtKB-ARBA"/>
</dbReference>
<dbReference type="FunFam" id="3.90.850.10:FF:000002">
    <property type="entry name" value="2-hydroxyhepta-2,4-diene-1,7-dioate isomerase"/>
    <property type="match status" value="1"/>
</dbReference>
<sequence length="242" mass="26557">MIAYGRFIAGGEIIEDYFEIANGKIFLDSSHFSIDDVRFLPPVIPEKIIAVGLNYRDHAEELNMSIPEEPVLFMKSPSSIIGDGDAVILPEKSTRVDYEGELAVVIGERCRDVTVKEAEEVILGYTCFNDVTARDLQQKGWQWGIAKSFDTFSPIGPYIATGIKPDNLKIKTILNGKVVQESNTSHLIFSVFELVSYVSSIMTLKEGDVISTGTPAGVGKLSSGDVVTVEIENIGKLTNHVR</sequence>